<dbReference type="InterPro" id="IPR038610">
    <property type="entry name" value="FliK-like_C_sf"/>
</dbReference>
<dbReference type="PATRIC" id="fig|74031.6.peg.2271"/>
<keyword evidence="3" id="KW-0282">Flagellum</keyword>
<dbReference type="InterPro" id="IPR021136">
    <property type="entry name" value="Flagellar_hook_control-like_C"/>
</dbReference>
<feature type="region of interest" description="Disordered" evidence="1">
    <location>
        <begin position="168"/>
        <end position="193"/>
    </location>
</feature>
<evidence type="ECO:0000256" key="1">
    <source>
        <dbReference type="SAM" id="MobiDB-lite"/>
    </source>
</evidence>
<evidence type="ECO:0000259" key="2">
    <source>
        <dbReference type="Pfam" id="PF02120"/>
    </source>
</evidence>
<dbReference type="Proteomes" id="UP000037046">
    <property type="component" value="Unassembled WGS sequence"/>
</dbReference>
<dbReference type="Pfam" id="PF02120">
    <property type="entry name" value="Flg_hook"/>
    <property type="match status" value="1"/>
</dbReference>
<evidence type="ECO:0000313" key="3">
    <source>
        <dbReference type="EMBL" id="KNX41188.1"/>
    </source>
</evidence>
<sequence length="213" mass="22516">MGARTRAGDMTRVLPEMSGAQRAVDGIKAAVPALSVLPFMPEGAALRGVPRLAEDDIPAFSGPRAPAFHAQGFTLVGAAALPTPPHHVVIQIAAAIGRGASGTDRVIDLMLNPEELGKVRLSLSQSDAGLSVSVLAERPETLDLLRRNIDLLAREFLDIGYQSAEFSFGHEQPGTHQHPRAPQSSPGPLSEAEGDAVYLASTLHLGDRLDIRL</sequence>
<dbReference type="EMBL" id="LGVV01000029">
    <property type="protein sequence ID" value="KNX41188.1"/>
    <property type="molecule type" value="Genomic_DNA"/>
</dbReference>
<comment type="caution">
    <text evidence="3">The sequence shown here is derived from an EMBL/GenBank/DDBJ whole genome shotgun (WGS) entry which is preliminary data.</text>
</comment>
<organism evidence="3 4">
    <name type="scientific">Roseovarius tolerans</name>
    <dbReference type="NCBI Taxonomy" id="74031"/>
    <lineage>
        <taxon>Bacteria</taxon>
        <taxon>Pseudomonadati</taxon>
        <taxon>Pseudomonadota</taxon>
        <taxon>Alphaproteobacteria</taxon>
        <taxon>Rhodobacterales</taxon>
        <taxon>Roseobacteraceae</taxon>
        <taxon>Roseovarius</taxon>
    </lineage>
</organism>
<evidence type="ECO:0000313" key="4">
    <source>
        <dbReference type="Proteomes" id="UP000037046"/>
    </source>
</evidence>
<dbReference type="CDD" id="cd17470">
    <property type="entry name" value="T3SS_Flik_C"/>
    <property type="match status" value="1"/>
</dbReference>
<name>A0A0L6CUK5_9RHOB</name>
<reference evidence="4" key="1">
    <citation type="submission" date="2015-07" db="EMBL/GenBank/DDBJ databases">
        <title>Draft Genome Sequence of Roseovarius tolerans EL-164, a producer of N-Acylated Alanine Methyl Esters (NAMEs).</title>
        <authorList>
            <person name="Voget S."/>
            <person name="Bruns H."/>
            <person name="Wagner-Doebler I."/>
            <person name="Schulz S."/>
            <person name="Daniel R."/>
        </authorList>
    </citation>
    <scope>NUCLEOTIDE SEQUENCE [LARGE SCALE GENOMIC DNA]</scope>
    <source>
        <strain evidence="4">EL-164</strain>
    </source>
</reference>
<gene>
    <name evidence="3" type="ORF">ROTO_22240</name>
</gene>
<accession>A0A0L6CUK5</accession>
<feature type="domain" description="Flagellar hook-length control protein-like C-terminal" evidence="2">
    <location>
        <begin position="107"/>
        <end position="175"/>
    </location>
</feature>
<protein>
    <submittedName>
        <fullName evidence="3">Flagellar hook-length control protein FliK</fullName>
    </submittedName>
</protein>
<dbReference type="AlphaFoldDB" id="A0A0L6CUK5"/>
<proteinExistence type="predicted"/>
<keyword evidence="3" id="KW-0966">Cell projection</keyword>
<dbReference type="Gene3D" id="3.30.750.140">
    <property type="match status" value="1"/>
</dbReference>
<keyword evidence="3" id="KW-0969">Cilium</keyword>
<dbReference type="STRING" id="74031.SAMN04488077_12810"/>
<keyword evidence="4" id="KW-1185">Reference proteome</keyword>